<name>A0ABV0RTD1_9TELE</name>
<dbReference type="EMBL" id="JAHRIN010058858">
    <property type="protein sequence ID" value="MEQ2211274.1"/>
    <property type="molecule type" value="Genomic_DNA"/>
</dbReference>
<sequence length="140" mass="15155">MEAGFYGDCQTTECNFSSNYAFPVTRALVSVAMPCCAFTNVSLRALKTPSAARIVLIGRGFNREPHPSLLTWIAVGVKRTEADQSSLPVTVQTAAFGHPRCSGLCRAHRRAVNVGCLSLLQNAICSSFISDTHPALLRQR</sequence>
<keyword evidence="2" id="KW-1185">Reference proteome</keyword>
<gene>
    <name evidence="1" type="ORF">XENOCAPTIV_019820</name>
</gene>
<organism evidence="1 2">
    <name type="scientific">Xenoophorus captivus</name>
    <dbReference type="NCBI Taxonomy" id="1517983"/>
    <lineage>
        <taxon>Eukaryota</taxon>
        <taxon>Metazoa</taxon>
        <taxon>Chordata</taxon>
        <taxon>Craniata</taxon>
        <taxon>Vertebrata</taxon>
        <taxon>Euteleostomi</taxon>
        <taxon>Actinopterygii</taxon>
        <taxon>Neopterygii</taxon>
        <taxon>Teleostei</taxon>
        <taxon>Neoteleostei</taxon>
        <taxon>Acanthomorphata</taxon>
        <taxon>Ovalentaria</taxon>
        <taxon>Atherinomorphae</taxon>
        <taxon>Cyprinodontiformes</taxon>
        <taxon>Goodeidae</taxon>
        <taxon>Xenoophorus</taxon>
    </lineage>
</organism>
<protein>
    <submittedName>
        <fullName evidence="1">Uncharacterized protein</fullName>
    </submittedName>
</protein>
<accession>A0ABV0RTD1</accession>
<evidence type="ECO:0000313" key="1">
    <source>
        <dbReference type="EMBL" id="MEQ2211274.1"/>
    </source>
</evidence>
<evidence type="ECO:0000313" key="2">
    <source>
        <dbReference type="Proteomes" id="UP001434883"/>
    </source>
</evidence>
<reference evidence="1 2" key="1">
    <citation type="submission" date="2021-06" db="EMBL/GenBank/DDBJ databases">
        <authorList>
            <person name="Palmer J.M."/>
        </authorList>
    </citation>
    <scope>NUCLEOTIDE SEQUENCE [LARGE SCALE GENOMIC DNA]</scope>
    <source>
        <strain evidence="1 2">XC_2019</strain>
        <tissue evidence="1">Muscle</tissue>
    </source>
</reference>
<comment type="caution">
    <text evidence="1">The sequence shown here is derived from an EMBL/GenBank/DDBJ whole genome shotgun (WGS) entry which is preliminary data.</text>
</comment>
<dbReference type="Proteomes" id="UP001434883">
    <property type="component" value="Unassembled WGS sequence"/>
</dbReference>
<proteinExistence type="predicted"/>